<dbReference type="EMBL" id="WKJJ01000004">
    <property type="protein sequence ID" value="MRV71520.1"/>
    <property type="molecule type" value="Genomic_DNA"/>
</dbReference>
<dbReference type="Pfam" id="PF06812">
    <property type="entry name" value="ImpA_N"/>
    <property type="match status" value="1"/>
</dbReference>
<protein>
    <submittedName>
        <fullName evidence="3">Type VI secretion system protein TssA</fullName>
    </submittedName>
</protein>
<feature type="domain" description="ImpA N-terminal" evidence="2">
    <location>
        <begin position="10"/>
        <end position="133"/>
    </location>
</feature>
<feature type="compositionally biased region" description="Low complexity" evidence="1">
    <location>
        <begin position="272"/>
        <end position="289"/>
    </location>
</feature>
<keyword evidence="4" id="KW-1185">Reference proteome</keyword>
<evidence type="ECO:0000259" key="2">
    <source>
        <dbReference type="Pfam" id="PF06812"/>
    </source>
</evidence>
<dbReference type="InterPro" id="IPR017740">
    <property type="entry name" value="TssA-like"/>
</dbReference>
<reference evidence="3 4" key="1">
    <citation type="submission" date="2019-11" db="EMBL/GenBank/DDBJ databases">
        <title>Novel species isolated from a subtropical stream in China.</title>
        <authorList>
            <person name="Lu H."/>
        </authorList>
    </citation>
    <scope>NUCLEOTIDE SEQUENCE [LARGE SCALE GENOMIC DNA]</scope>
    <source>
        <strain evidence="3 4">FT92W</strain>
    </source>
</reference>
<organism evidence="3 4">
    <name type="scientific">Pseudoduganella rivuli</name>
    <dbReference type="NCBI Taxonomy" id="2666085"/>
    <lineage>
        <taxon>Bacteria</taxon>
        <taxon>Pseudomonadati</taxon>
        <taxon>Pseudomonadota</taxon>
        <taxon>Betaproteobacteria</taxon>
        <taxon>Burkholderiales</taxon>
        <taxon>Oxalobacteraceae</taxon>
        <taxon>Telluria group</taxon>
        <taxon>Pseudoduganella</taxon>
    </lineage>
</organism>
<feature type="compositionally biased region" description="Acidic residues" evidence="1">
    <location>
        <begin position="258"/>
        <end position="271"/>
    </location>
</feature>
<dbReference type="NCBIfam" id="TIGR03363">
    <property type="entry name" value="VI_chp_8"/>
    <property type="match status" value="1"/>
</dbReference>
<dbReference type="Proteomes" id="UP000446768">
    <property type="component" value="Unassembled WGS sequence"/>
</dbReference>
<sequence length="370" mass="39907">MSMVDIDALLQEVSTEEPCGPNLEYDPEFLELEQALQGKPEVQYGDTITPAVPPEWKVVKRLAAGLLERSRDLRMVMALGRAGLALHGMDGLAESLTLARRLLDERWDSVHPQLDPDDDMDPMLRINSLAMLTDSGFLREVKDAPLLMLPGLGPLSIRLLELANGEIPTPEGEAKIELHSIEAAAMDADGEKLAAALDAASRAFDAATEVELTLVRQVGSSQALNIDGLTRMLRRGRDFLAEQQANAAGGASAQDAGGEAEDDDGADEGAYEGEAAAEGAPAPAGRRAGRAPAAISGEIASRADVVRMLDKINKYYQQYEPSSPVPLLLERAKRLVPKNFFEIMEDLAPDGMTQLLAVSGPRPEDQQQEY</sequence>
<evidence type="ECO:0000313" key="3">
    <source>
        <dbReference type="EMBL" id="MRV71520.1"/>
    </source>
</evidence>
<gene>
    <name evidence="3" type="primary">tssA</name>
    <name evidence="3" type="ORF">GJ700_07260</name>
</gene>
<dbReference type="InterPro" id="IPR010657">
    <property type="entry name" value="ImpA_N"/>
</dbReference>
<comment type="caution">
    <text evidence="3">The sequence shown here is derived from an EMBL/GenBank/DDBJ whole genome shotgun (WGS) entry which is preliminary data.</text>
</comment>
<dbReference type="AlphaFoldDB" id="A0A7X2LQM7"/>
<dbReference type="PANTHER" id="PTHR37951:SF1">
    <property type="entry name" value="TYPE VI SECRETION SYSTEM COMPONENT TSSA1"/>
    <property type="match status" value="1"/>
</dbReference>
<feature type="region of interest" description="Disordered" evidence="1">
    <location>
        <begin position="244"/>
        <end position="289"/>
    </location>
</feature>
<dbReference type="RefSeq" id="WP_154372127.1">
    <property type="nucleotide sequence ID" value="NZ_WKJJ01000004.1"/>
</dbReference>
<dbReference type="PANTHER" id="PTHR37951">
    <property type="entry name" value="CYTOPLASMIC PROTEIN-RELATED"/>
    <property type="match status" value="1"/>
</dbReference>
<proteinExistence type="predicted"/>
<feature type="compositionally biased region" description="Low complexity" evidence="1">
    <location>
        <begin position="244"/>
        <end position="257"/>
    </location>
</feature>
<evidence type="ECO:0000313" key="4">
    <source>
        <dbReference type="Proteomes" id="UP000446768"/>
    </source>
</evidence>
<name>A0A7X2LQM7_9BURK</name>
<accession>A0A7X2LQM7</accession>
<evidence type="ECO:0000256" key="1">
    <source>
        <dbReference type="SAM" id="MobiDB-lite"/>
    </source>
</evidence>